<comment type="catalytic activity">
    <reaction evidence="6">
        <text>hydrogencarbonate + H(+) = CO2 + H2O</text>
        <dbReference type="Rhea" id="RHEA:10748"/>
        <dbReference type="ChEBI" id="CHEBI:15377"/>
        <dbReference type="ChEBI" id="CHEBI:15378"/>
        <dbReference type="ChEBI" id="CHEBI:16526"/>
        <dbReference type="ChEBI" id="CHEBI:17544"/>
        <dbReference type="EC" id="4.2.1.1"/>
    </reaction>
</comment>
<feature type="domain" description="Alpha-carbonic anhydrase" evidence="7">
    <location>
        <begin position="1"/>
        <end position="109"/>
    </location>
</feature>
<evidence type="ECO:0000256" key="4">
    <source>
        <dbReference type="ARBA" id="ARBA00022833"/>
    </source>
</evidence>
<dbReference type="AlphaFoldDB" id="A0A0D2KSN8"/>
<dbReference type="Proteomes" id="UP000054498">
    <property type="component" value="Unassembled WGS sequence"/>
</dbReference>
<dbReference type="KEGG" id="mng:MNEG_9411"/>
<dbReference type="Gene3D" id="3.10.200.10">
    <property type="entry name" value="Alpha carbonic anhydrase"/>
    <property type="match status" value="1"/>
</dbReference>
<accession>A0A0D2KSN8</accession>
<name>A0A0D2KSN8_9CHLO</name>
<dbReference type="GeneID" id="25742286"/>
<dbReference type="EC" id="4.2.1.1" evidence="2"/>
<evidence type="ECO:0000256" key="1">
    <source>
        <dbReference type="ARBA" id="ARBA00010718"/>
    </source>
</evidence>
<reference evidence="8 9" key="1">
    <citation type="journal article" date="2013" name="BMC Genomics">
        <title>Reconstruction of the lipid metabolism for the microalga Monoraphidium neglectum from its genome sequence reveals characteristics suitable for biofuel production.</title>
        <authorList>
            <person name="Bogen C."/>
            <person name="Al-Dilaimi A."/>
            <person name="Albersmeier A."/>
            <person name="Wichmann J."/>
            <person name="Grundmann M."/>
            <person name="Rupp O."/>
            <person name="Lauersen K.J."/>
            <person name="Blifernez-Klassen O."/>
            <person name="Kalinowski J."/>
            <person name="Goesmann A."/>
            <person name="Mussgnug J.H."/>
            <person name="Kruse O."/>
        </authorList>
    </citation>
    <scope>NUCLEOTIDE SEQUENCE [LARGE SCALE GENOMIC DNA]</scope>
    <source>
        <strain evidence="8 9">SAG 48.87</strain>
    </source>
</reference>
<dbReference type="Pfam" id="PF00194">
    <property type="entry name" value="Carb_anhydrase"/>
    <property type="match status" value="1"/>
</dbReference>
<dbReference type="PANTHER" id="PTHR18952:SF265">
    <property type="entry name" value="CARBONIC ANHYDRASE"/>
    <property type="match status" value="1"/>
</dbReference>
<evidence type="ECO:0000313" key="9">
    <source>
        <dbReference type="Proteomes" id="UP000054498"/>
    </source>
</evidence>
<keyword evidence="9" id="KW-1185">Reference proteome</keyword>
<dbReference type="InterPro" id="IPR036398">
    <property type="entry name" value="CA_dom_sf"/>
</dbReference>
<keyword evidence="4" id="KW-0862">Zinc</keyword>
<dbReference type="GO" id="GO:0004089">
    <property type="term" value="F:carbonate dehydratase activity"/>
    <property type="evidence" value="ECO:0007669"/>
    <property type="project" value="UniProtKB-EC"/>
</dbReference>
<keyword evidence="5 8" id="KW-0456">Lyase</keyword>
<organism evidence="8 9">
    <name type="scientific">Monoraphidium neglectum</name>
    <dbReference type="NCBI Taxonomy" id="145388"/>
    <lineage>
        <taxon>Eukaryota</taxon>
        <taxon>Viridiplantae</taxon>
        <taxon>Chlorophyta</taxon>
        <taxon>core chlorophytes</taxon>
        <taxon>Chlorophyceae</taxon>
        <taxon>CS clade</taxon>
        <taxon>Sphaeropleales</taxon>
        <taxon>Selenastraceae</taxon>
        <taxon>Monoraphidium</taxon>
    </lineage>
</organism>
<evidence type="ECO:0000313" key="8">
    <source>
        <dbReference type="EMBL" id="KIY98548.1"/>
    </source>
</evidence>
<dbReference type="SUPFAM" id="SSF51069">
    <property type="entry name" value="Carbonic anhydrase"/>
    <property type="match status" value="1"/>
</dbReference>
<gene>
    <name evidence="8" type="ORF">MNEG_9411</name>
</gene>
<dbReference type="PROSITE" id="PS51144">
    <property type="entry name" value="ALPHA_CA_2"/>
    <property type="match status" value="1"/>
</dbReference>
<dbReference type="OrthoDB" id="429145at2759"/>
<proteinExistence type="inferred from homology"/>
<dbReference type="STRING" id="145388.A0A0D2KSN8"/>
<protein>
    <recommendedName>
        <fullName evidence="2">carbonic anhydrase</fullName>
        <ecNumber evidence="2">4.2.1.1</ecNumber>
    </recommendedName>
</protein>
<dbReference type="EMBL" id="KK102145">
    <property type="protein sequence ID" value="KIY98548.1"/>
    <property type="molecule type" value="Genomic_DNA"/>
</dbReference>
<evidence type="ECO:0000256" key="3">
    <source>
        <dbReference type="ARBA" id="ARBA00022723"/>
    </source>
</evidence>
<dbReference type="PANTHER" id="PTHR18952">
    <property type="entry name" value="CARBONIC ANHYDRASE"/>
    <property type="match status" value="1"/>
</dbReference>
<dbReference type="InterPro" id="IPR001148">
    <property type="entry name" value="CA_dom"/>
</dbReference>
<dbReference type="InterPro" id="IPR023561">
    <property type="entry name" value="Carbonic_anhydrase_a-class"/>
</dbReference>
<evidence type="ECO:0000259" key="7">
    <source>
        <dbReference type="PROSITE" id="PS51144"/>
    </source>
</evidence>
<comment type="similarity">
    <text evidence="1">Belongs to the alpha-carbonic anhydrase family.</text>
</comment>
<dbReference type="GO" id="GO:0008270">
    <property type="term" value="F:zinc ion binding"/>
    <property type="evidence" value="ECO:0007669"/>
    <property type="project" value="InterPro"/>
</dbReference>
<evidence type="ECO:0000256" key="6">
    <source>
        <dbReference type="ARBA" id="ARBA00048348"/>
    </source>
</evidence>
<dbReference type="SMART" id="SM01057">
    <property type="entry name" value="Carb_anhydrase"/>
    <property type="match status" value="1"/>
</dbReference>
<dbReference type="RefSeq" id="XP_013897568.1">
    <property type="nucleotide sequence ID" value="XM_014042114.1"/>
</dbReference>
<evidence type="ECO:0000256" key="5">
    <source>
        <dbReference type="ARBA" id="ARBA00023239"/>
    </source>
</evidence>
<keyword evidence="3" id="KW-0479">Metal-binding</keyword>
<sequence length="112" mass="12162">METPGPGNPALTTTLKYAPPKARESITCPTFIDPRQLLPRPGTAYIRYSGSLTTPGCNEGVEWYVMLETVPVTPEQVLAFGQYVSGGKSLAQNSRPVQPLNGRAFDLQYDCA</sequence>
<evidence type="ECO:0000256" key="2">
    <source>
        <dbReference type="ARBA" id="ARBA00012925"/>
    </source>
</evidence>